<dbReference type="RefSeq" id="WP_207279362.1">
    <property type="nucleotide sequence ID" value="NZ_JAFLEQ010000016.1"/>
</dbReference>
<evidence type="ECO:0000313" key="5">
    <source>
        <dbReference type="Proteomes" id="UP000664332"/>
    </source>
</evidence>
<dbReference type="PANTHER" id="PTHR41259:SF1">
    <property type="entry name" value="DOUBLE-STRAND BREAK REPAIR RAD50 ATPASE, PUTATIVE-RELATED"/>
    <property type="match status" value="1"/>
</dbReference>
<dbReference type="EMBL" id="JAFLEQ010000016">
    <property type="protein sequence ID" value="MBN9644907.1"/>
    <property type="molecule type" value="Genomic_DNA"/>
</dbReference>
<protein>
    <submittedName>
        <fullName evidence="4">AAA family ATPase</fullName>
    </submittedName>
</protein>
<dbReference type="Gene3D" id="3.40.50.300">
    <property type="entry name" value="P-loop containing nucleotide triphosphate hydrolases"/>
    <property type="match status" value="2"/>
</dbReference>
<feature type="coiled-coil region" evidence="1">
    <location>
        <begin position="192"/>
        <end position="264"/>
    </location>
</feature>
<reference evidence="4" key="1">
    <citation type="submission" date="2021-03" db="EMBL/GenBank/DDBJ databases">
        <authorList>
            <person name="Sun Q."/>
        </authorList>
    </citation>
    <scope>NUCLEOTIDE SEQUENCE</scope>
    <source>
        <strain evidence="4">CCM 8862</strain>
    </source>
</reference>
<dbReference type="Pfam" id="PF13175">
    <property type="entry name" value="AAA_15"/>
    <property type="match status" value="1"/>
</dbReference>
<feature type="compositionally biased region" description="Basic and acidic residues" evidence="2">
    <location>
        <begin position="563"/>
        <end position="581"/>
    </location>
</feature>
<organism evidence="4 5">
    <name type="scientific">Corynebacterium mendelii</name>
    <dbReference type="NCBI Taxonomy" id="2765362"/>
    <lineage>
        <taxon>Bacteria</taxon>
        <taxon>Bacillati</taxon>
        <taxon>Actinomycetota</taxon>
        <taxon>Actinomycetes</taxon>
        <taxon>Mycobacteriales</taxon>
        <taxon>Corynebacteriaceae</taxon>
        <taxon>Corynebacterium</taxon>
    </lineage>
</organism>
<dbReference type="InterPro" id="IPR041685">
    <property type="entry name" value="AAA_GajA/Old/RecF-like"/>
</dbReference>
<dbReference type="Proteomes" id="UP000664332">
    <property type="component" value="Unassembled WGS sequence"/>
</dbReference>
<dbReference type="SUPFAM" id="SSF52540">
    <property type="entry name" value="P-loop containing nucleoside triphosphate hydrolases"/>
    <property type="match status" value="1"/>
</dbReference>
<feature type="compositionally biased region" description="Basic and acidic residues" evidence="2">
    <location>
        <begin position="540"/>
        <end position="556"/>
    </location>
</feature>
<feature type="region of interest" description="Disordered" evidence="2">
    <location>
        <begin position="540"/>
        <end position="584"/>
    </location>
</feature>
<dbReference type="PANTHER" id="PTHR41259">
    <property type="entry name" value="DOUBLE-STRAND BREAK REPAIR RAD50 ATPASE, PUTATIVE-RELATED"/>
    <property type="match status" value="1"/>
</dbReference>
<comment type="caution">
    <text evidence="4">The sequence shown here is derived from an EMBL/GenBank/DDBJ whole genome shotgun (WGS) entry which is preliminary data.</text>
</comment>
<dbReference type="InterPro" id="IPR027417">
    <property type="entry name" value="P-loop_NTPase"/>
</dbReference>
<accession>A0A939E3I1</accession>
<feature type="domain" description="Endonuclease GajA/Old nuclease/RecF-like AAA" evidence="3">
    <location>
        <begin position="1"/>
        <end position="155"/>
    </location>
</feature>
<name>A0A939E3I1_9CORY</name>
<sequence>MKLHRLEIKNFKSVDHLLLDDLDTTGVVVVSGPNEHGKSTVMEAFGLLLAAEKWNSRKQYITAFHPDGDASRHPWITAEMTFGDTRFTVTEEFAAGSAGSMTLEFADPSEPTLTGDRALSRFRDLKRDHIDDNLLAALFVGQGELTNDVQAASISTLTTVLSNAGGAEMTGADQSLVDAAEKEMLKYVTAKKREDTKELKTLAAAIADAEATITTCRAKVADFEATRQALDAAGLAIDKAAGRADELEAKRVEAKKRHTAAVERRDKLAAAKEKVTLAEEAVTRAGKDIADHRARTAEVEQAREELTALDAILPGLRDKAVAEQRQREELAAQEKKATADKQRQRAIVAAITEAAAREARTRRRAELHGVITRLDEQLTMIGTLTKSLEANPVTGEVERRGLLLKTEVDKARYLVDAVSPRIDFTAATPTTVSIDGEEITVDRDAVSRTVTDTITAVIGDVTATVVPGHSDDGARDRLRRAEEELREFLDSCGAGDIDEVTQKAASHRATAQELARAEQQFATILAGRDEAALRREYDHLTDTADDTGKDSPRDDPECPDFYRGMDSDELADRQRRAGEKLDEAEDTIETIRRELERLRSDGQAMELTTKEAEHVAAVNTLARADKALAALASREELDDRLTDAQAVLAKATAAFGQLADDGSRPDAEAAGKQLTQATAAVAANAQALSRAEKDRARALGALESLDGTTEKLDRAVQAKRALEIEQAGIMRRRDAACLLFDTLNAHFSAARASYLKPYTTALETLAATVFGRGTTITVDPETLAIDKRSLSSGQSLDVGVLSGGAKEQLALINRFAIAELVGRGGTAMPVFIDDALGFSDQQRTQAVNGLLDAVGETTQVFVFTCEASRYMYLTDADVRHIDEMKIPATD</sequence>
<keyword evidence="1" id="KW-0175">Coiled coil</keyword>
<dbReference type="AlphaFoldDB" id="A0A939E3I1"/>
<proteinExistence type="predicted"/>
<evidence type="ECO:0000259" key="3">
    <source>
        <dbReference type="Pfam" id="PF13175"/>
    </source>
</evidence>
<evidence type="ECO:0000256" key="1">
    <source>
        <dbReference type="SAM" id="Coils"/>
    </source>
</evidence>
<gene>
    <name evidence="4" type="ORF">JZY06_09835</name>
</gene>
<keyword evidence="5" id="KW-1185">Reference proteome</keyword>
<evidence type="ECO:0000313" key="4">
    <source>
        <dbReference type="EMBL" id="MBN9644907.1"/>
    </source>
</evidence>
<evidence type="ECO:0000256" key="2">
    <source>
        <dbReference type="SAM" id="MobiDB-lite"/>
    </source>
</evidence>